<dbReference type="Pfam" id="PF10097">
    <property type="entry name" value="DUF2335"/>
    <property type="match status" value="1"/>
</dbReference>
<protein>
    <submittedName>
        <fullName evidence="2">DUF2335 domain-containing protein</fullName>
    </submittedName>
</protein>
<feature type="transmembrane region" description="Helical" evidence="1">
    <location>
        <begin position="57"/>
        <end position="79"/>
    </location>
</feature>
<sequence length="109" mass="12266">MIRNYHSGPLPTPETLNEYNLIITNGADRIMQMAELEQKHRHAIENRLTRRQLNQSFNGQIFGLIIALTALYVGFQLVMHDYETAGAVLLGSTIVSLVALFVIGRKLKS</sequence>
<dbReference type="EMBL" id="JBHSJJ010000001">
    <property type="protein sequence ID" value="MFC4870418.1"/>
    <property type="molecule type" value="Genomic_DNA"/>
</dbReference>
<dbReference type="RefSeq" id="WP_377061393.1">
    <property type="nucleotide sequence ID" value="NZ_JBHSJJ010000001.1"/>
</dbReference>
<reference evidence="3" key="1">
    <citation type="journal article" date="2019" name="Int. J. Syst. Evol. Microbiol.">
        <title>The Global Catalogue of Microorganisms (GCM) 10K type strain sequencing project: providing services to taxonomists for standard genome sequencing and annotation.</title>
        <authorList>
            <consortium name="The Broad Institute Genomics Platform"/>
            <consortium name="The Broad Institute Genome Sequencing Center for Infectious Disease"/>
            <person name="Wu L."/>
            <person name="Ma J."/>
        </authorList>
    </citation>
    <scope>NUCLEOTIDE SEQUENCE [LARGE SCALE GENOMIC DNA]</scope>
    <source>
        <strain evidence="3">CGMCC 4.7466</strain>
    </source>
</reference>
<evidence type="ECO:0000313" key="3">
    <source>
        <dbReference type="Proteomes" id="UP001595818"/>
    </source>
</evidence>
<keyword evidence="1" id="KW-1133">Transmembrane helix</keyword>
<comment type="caution">
    <text evidence="2">The sequence shown here is derived from an EMBL/GenBank/DDBJ whole genome shotgun (WGS) entry which is preliminary data.</text>
</comment>
<accession>A0ABV9SVL6</accession>
<gene>
    <name evidence="2" type="ORF">ACFPFU_01885</name>
</gene>
<feature type="transmembrane region" description="Helical" evidence="1">
    <location>
        <begin position="85"/>
        <end position="103"/>
    </location>
</feature>
<name>A0ABV9SVL6_9BACT</name>
<organism evidence="2 3">
    <name type="scientific">Negadavirga shengliensis</name>
    <dbReference type="NCBI Taxonomy" id="1389218"/>
    <lineage>
        <taxon>Bacteria</taxon>
        <taxon>Pseudomonadati</taxon>
        <taxon>Bacteroidota</taxon>
        <taxon>Cytophagia</taxon>
        <taxon>Cytophagales</taxon>
        <taxon>Cyclobacteriaceae</taxon>
        <taxon>Negadavirga</taxon>
    </lineage>
</organism>
<keyword evidence="1" id="KW-0472">Membrane</keyword>
<dbReference type="Proteomes" id="UP001595818">
    <property type="component" value="Unassembled WGS sequence"/>
</dbReference>
<dbReference type="InterPro" id="IPR019284">
    <property type="entry name" value="RP532"/>
</dbReference>
<evidence type="ECO:0000313" key="2">
    <source>
        <dbReference type="EMBL" id="MFC4870418.1"/>
    </source>
</evidence>
<keyword evidence="1" id="KW-0812">Transmembrane</keyword>
<proteinExistence type="predicted"/>
<keyword evidence="3" id="KW-1185">Reference proteome</keyword>
<evidence type="ECO:0000256" key="1">
    <source>
        <dbReference type="SAM" id="Phobius"/>
    </source>
</evidence>